<dbReference type="Proteomes" id="UP000318288">
    <property type="component" value="Unassembled WGS sequence"/>
</dbReference>
<dbReference type="EMBL" id="SJPW01000009">
    <property type="protein sequence ID" value="TWU44817.1"/>
    <property type="molecule type" value="Genomic_DNA"/>
</dbReference>
<name>A0A5C6EA24_9BACT</name>
<sequence>MFYLLLALLRISYDIAVQDPITVPMELQFALEANDASINVWDESDARQTQGLLFSCRRRGNAGNARATVEETIDFLLTEKEKQMTDAEKNGLVELLDSLVMAALPKSTKVAKYDGTLYTLKPDEKEGQFCGVFPHNAHVQLSFAKGSELDDPGGLLEGCG</sequence>
<comment type="caution">
    <text evidence="1">The sequence shown here is derived from an EMBL/GenBank/DDBJ whole genome shotgun (WGS) entry which is preliminary data.</text>
</comment>
<dbReference type="AlphaFoldDB" id="A0A5C6EA24"/>
<gene>
    <name evidence="1" type="ORF">Poly51_58830</name>
</gene>
<keyword evidence="2" id="KW-1185">Reference proteome</keyword>
<dbReference type="RefSeq" id="WP_146462289.1">
    <property type="nucleotide sequence ID" value="NZ_SJPW01000009.1"/>
</dbReference>
<evidence type="ECO:0000313" key="1">
    <source>
        <dbReference type="EMBL" id="TWU44817.1"/>
    </source>
</evidence>
<proteinExistence type="predicted"/>
<reference evidence="1 2" key="1">
    <citation type="submission" date="2019-02" db="EMBL/GenBank/DDBJ databases">
        <title>Deep-cultivation of Planctomycetes and their phenomic and genomic characterization uncovers novel biology.</title>
        <authorList>
            <person name="Wiegand S."/>
            <person name="Jogler M."/>
            <person name="Boedeker C."/>
            <person name="Pinto D."/>
            <person name="Vollmers J."/>
            <person name="Rivas-Marin E."/>
            <person name="Kohn T."/>
            <person name="Peeters S.H."/>
            <person name="Heuer A."/>
            <person name="Rast P."/>
            <person name="Oberbeckmann S."/>
            <person name="Bunk B."/>
            <person name="Jeske O."/>
            <person name="Meyerdierks A."/>
            <person name="Storesund J.E."/>
            <person name="Kallscheuer N."/>
            <person name="Luecker S."/>
            <person name="Lage O.M."/>
            <person name="Pohl T."/>
            <person name="Merkel B.J."/>
            <person name="Hornburger P."/>
            <person name="Mueller R.-W."/>
            <person name="Bruemmer F."/>
            <person name="Labrenz M."/>
            <person name="Spormann A.M."/>
            <person name="Op Den Camp H."/>
            <person name="Overmann J."/>
            <person name="Amann R."/>
            <person name="Jetten M.S.M."/>
            <person name="Mascher T."/>
            <person name="Medema M.H."/>
            <person name="Devos D.P."/>
            <person name="Kaster A.-K."/>
            <person name="Ovreas L."/>
            <person name="Rohde M."/>
            <person name="Galperin M.Y."/>
            <person name="Jogler C."/>
        </authorList>
    </citation>
    <scope>NUCLEOTIDE SEQUENCE [LARGE SCALE GENOMIC DNA]</scope>
    <source>
        <strain evidence="1 2">Poly51</strain>
    </source>
</reference>
<evidence type="ECO:0000313" key="2">
    <source>
        <dbReference type="Proteomes" id="UP000318288"/>
    </source>
</evidence>
<organism evidence="1 2">
    <name type="scientific">Rubripirellula tenax</name>
    <dbReference type="NCBI Taxonomy" id="2528015"/>
    <lineage>
        <taxon>Bacteria</taxon>
        <taxon>Pseudomonadati</taxon>
        <taxon>Planctomycetota</taxon>
        <taxon>Planctomycetia</taxon>
        <taxon>Pirellulales</taxon>
        <taxon>Pirellulaceae</taxon>
        <taxon>Rubripirellula</taxon>
    </lineage>
</organism>
<accession>A0A5C6EA24</accession>
<dbReference type="OrthoDB" id="7619808at2"/>
<protein>
    <submittedName>
        <fullName evidence="1">Uncharacterized protein</fullName>
    </submittedName>
</protein>